<evidence type="ECO:0000313" key="2">
    <source>
        <dbReference type="EMBL" id="THV13230.1"/>
    </source>
</evidence>
<dbReference type="EMBL" id="STGW01000005">
    <property type="protein sequence ID" value="THV13230.1"/>
    <property type="molecule type" value="Genomic_DNA"/>
</dbReference>
<organism evidence="2 3">
    <name type="scientific">Nocardioides caeni</name>
    <dbReference type="NCBI Taxonomy" id="574700"/>
    <lineage>
        <taxon>Bacteria</taxon>
        <taxon>Bacillati</taxon>
        <taxon>Actinomycetota</taxon>
        <taxon>Actinomycetes</taxon>
        <taxon>Propionibacteriales</taxon>
        <taxon>Nocardioidaceae</taxon>
        <taxon>Nocardioides</taxon>
    </lineage>
</organism>
<keyword evidence="1" id="KW-1133">Transmembrane helix</keyword>
<reference evidence="2 3" key="1">
    <citation type="journal article" date="2009" name="Int. J. Syst. Evol. Microbiol.">
        <title>Nocardioides caeni sp. nov., isolated from wastewater.</title>
        <authorList>
            <person name="Yoon J.H."/>
            <person name="Kang S.J."/>
            <person name="Park S."/>
            <person name="Kim W."/>
            <person name="Oh T.K."/>
        </authorList>
    </citation>
    <scope>NUCLEOTIDE SEQUENCE [LARGE SCALE GENOMIC DNA]</scope>
    <source>
        <strain evidence="2 3">DSM 23134</strain>
    </source>
</reference>
<dbReference type="AlphaFoldDB" id="A0A4S8NA72"/>
<proteinExistence type="predicted"/>
<accession>A0A4S8NA72</accession>
<name>A0A4S8NA72_9ACTN</name>
<comment type="caution">
    <text evidence="2">The sequence shown here is derived from an EMBL/GenBank/DDBJ whole genome shotgun (WGS) entry which is preliminary data.</text>
</comment>
<feature type="transmembrane region" description="Helical" evidence="1">
    <location>
        <begin position="6"/>
        <end position="25"/>
    </location>
</feature>
<keyword evidence="3" id="KW-1185">Reference proteome</keyword>
<dbReference type="InterPro" id="IPR031596">
    <property type="entry name" value="MaAIMP_sms"/>
</dbReference>
<evidence type="ECO:0000313" key="3">
    <source>
        <dbReference type="Proteomes" id="UP000307087"/>
    </source>
</evidence>
<evidence type="ECO:0000256" key="1">
    <source>
        <dbReference type="SAM" id="Phobius"/>
    </source>
</evidence>
<dbReference type="Proteomes" id="UP000307087">
    <property type="component" value="Unassembled WGS sequence"/>
</dbReference>
<dbReference type="NCBIfam" id="NF033493">
    <property type="entry name" value="MetS_like_NSS"/>
    <property type="match status" value="1"/>
</dbReference>
<protein>
    <submittedName>
        <fullName evidence="2">Methionine/alanine import family NSS transporter small subunit</fullName>
    </submittedName>
</protein>
<dbReference type="RefSeq" id="WP_136562691.1">
    <property type="nucleotide sequence ID" value="NZ_BAABLS010000010.1"/>
</dbReference>
<gene>
    <name evidence="2" type="ORF">E9934_09650</name>
</gene>
<dbReference type="Pfam" id="PF16951">
    <property type="entry name" value="MaAIMP_sms"/>
    <property type="match status" value="1"/>
</dbReference>
<keyword evidence="1" id="KW-0812">Transmembrane</keyword>
<sequence>MSADAVILMLVAMTILWGGLVVAVVRLRRHGLPDGDELHRDL</sequence>
<keyword evidence="1" id="KW-0472">Membrane</keyword>